<dbReference type="EMBL" id="LAZR01000835">
    <property type="protein sequence ID" value="KKN56643.1"/>
    <property type="molecule type" value="Genomic_DNA"/>
</dbReference>
<evidence type="ECO:0000313" key="1">
    <source>
        <dbReference type="EMBL" id="KKN56643.1"/>
    </source>
</evidence>
<protein>
    <submittedName>
        <fullName evidence="1">Uncharacterized protein</fullName>
    </submittedName>
</protein>
<sequence>MKKIDFYCAVDKEKLIRNKINEIVDWINNEAQWKAKDKE</sequence>
<organism evidence="1">
    <name type="scientific">marine sediment metagenome</name>
    <dbReference type="NCBI Taxonomy" id="412755"/>
    <lineage>
        <taxon>unclassified sequences</taxon>
        <taxon>metagenomes</taxon>
        <taxon>ecological metagenomes</taxon>
    </lineage>
</organism>
<proteinExistence type="predicted"/>
<comment type="caution">
    <text evidence="1">The sequence shown here is derived from an EMBL/GenBank/DDBJ whole genome shotgun (WGS) entry which is preliminary data.</text>
</comment>
<reference evidence="1" key="1">
    <citation type="journal article" date="2015" name="Nature">
        <title>Complex archaea that bridge the gap between prokaryotes and eukaryotes.</title>
        <authorList>
            <person name="Spang A."/>
            <person name="Saw J.H."/>
            <person name="Jorgensen S.L."/>
            <person name="Zaremba-Niedzwiedzka K."/>
            <person name="Martijn J."/>
            <person name="Lind A.E."/>
            <person name="van Eijk R."/>
            <person name="Schleper C."/>
            <person name="Guy L."/>
            <person name="Ettema T.J."/>
        </authorList>
    </citation>
    <scope>NUCLEOTIDE SEQUENCE</scope>
</reference>
<name>A0A0F9USN2_9ZZZZ</name>
<accession>A0A0F9USN2</accession>
<gene>
    <name evidence="1" type="ORF">LCGC14_0569600</name>
</gene>
<dbReference type="AlphaFoldDB" id="A0A0F9USN2"/>